<evidence type="ECO:0000256" key="1">
    <source>
        <dbReference type="SAM" id="MobiDB-lite"/>
    </source>
</evidence>
<dbReference type="Gene3D" id="2.130.10.10">
    <property type="entry name" value="YVTN repeat-like/Quinoprotein amine dehydrogenase"/>
    <property type="match status" value="2"/>
</dbReference>
<dbReference type="InterPro" id="IPR015943">
    <property type="entry name" value="WD40/YVTN_repeat-like_dom_sf"/>
</dbReference>
<dbReference type="PANTHER" id="PTHR47197">
    <property type="entry name" value="PROTEIN NIRF"/>
    <property type="match status" value="1"/>
</dbReference>
<proteinExistence type="predicted"/>
<gene>
    <name evidence="3" type="ORF">DFR87_01690</name>
</gene>
<feature type="transmembrane region" description="Helical" evidence="2">
    <location>
        <begin position="734"/>
        <end position="753"/>
    </location>
</feature>
<sequence length="759" mass="81197">MKLHLGVALVVSMLFLISLLSPYLAQSNASANNEVLQNSYGGVIFNIPTIDGPMYLAMDPSNHMLYVASYGGLFELYPSTFSVKAYASSSYSTAKLIYDQKYQKLLLVSKYGGFSAYPGVAIINTTSFLQSSFFSLPGCPFSAVVDPQNGFLYVTGKEISSSSLDYVAAYNPSNESMLWSIKLVSSVLYVSYDPVSNLMVVTGVGLGKIIFLNPLNGGITREVPTNQSLCQVAVDPNTGEIFAVNSEGNQVLVLNSVGNSTLSQVTVGPSPTCILYDNVTGYMYVLDSGSDQVSVISPGNLQVIATLNLGRPLEGPGEITSLAMDPLNGNVYVGGKYSISLISGTTLLAQYFPYRGGNYLAYDPQTGDVFVPDGYRGVLVFNPSKGIGVNYVFVGQVNLTYGPITYDTEGAVYDPHTNLIYVSEPATGVVAAIDPSNGVVVKNISVQIGSAKYFPTFLFYDPQNGYIYTPAVDSSAVVVINPATGESIQCINAIAGFKQMIYDPQNGFLYATYPIGNLVFIINPNNDSMFKHVASFCEPYSLTYDPQNGYIYILNLVNPNTSTGSTISVLNPETNEVVKCVALNYSGMPFNGTSIVYDNANGYLYVAGVQNDVIYVLVLNPSNLKVVDEIYAQPIFGKNGKVNPVLDYVNQENDLYLLTSMGMVVFNTPNSTSTSVSSQPPTNSTSSPPTNSSSKGTSSPPPTNTTSENGTSTKIVSSTQSSPPPTQNKGSIPILPLIAIVIVVLGVVVFVAYGRRRSS</sequence>
<feature type="compositionally biased region" description="Low complexity" evidence="1">
    <location>
        <begin position="670"/>
        <end position="721"/>
    </location>
</feature>
<organism evidence="3 4">
    <name type="scientific">Metallosphaera hakonensis JCM 8857 = DSM 7519</name>
    <dbReference type="NCBI Taxonomy" id="1293036"/>
    <lineage>
        <taxon>Archaea</taxon>
        <taxon>Thermoproteota</taxon>
        <taxon>Thermoprotei</taxon>
        <taxon>Sulfolobales</taxon>
        <taxon>Sulfolobaceae</taxon>
        <taxon>Metallosphaera</taxon>
    </lineage>
</organism>
<dbReference type="KEGG" id="mhk:DFR87_01690"/>
<reference evidence="3" key="1">
    <citation type="submission" date="2018-05" db="EMBL/GenBank/DDBJ databases">
        <title>Complete Genome Sequences of Extremely Thermoacidophilic, Metal-Mobilizing Type-Strain Members of the Archaeal Family Sulfolobaceae: Acidianus brierleyi DSM-1651T, Acidianus sulfidivorans DSM-18786T, Metallosphaera hakonensis DSM-7519T, and Metallosphaera prunae DSM-10039T.</title>
        <authorList>
            <person name="Counts J.A."/>
            <person name="Kelly R.M."/>
        </authorList>
    </citation>
    <scope>NUCLEOTIDE SEQUENCE [LARGE SCALE GENOMIC DNA]</scope>
    <source>
        <strain evidence="3">HO1-1</strain>
    </source>
</reference>
<dbReference type="OrthoDB" id="41642at2157"/>
<evidence type="ECO:0000313" key="3">
    <source>
        <dbReference type="EMBL" id="AWR98627.1"/>
    </source>
</evidence>
<keyword evidence="4" id="KW-1185">Reference proteome</keyword>
<keyword evidence="2" id="KW-0472">Membrane</keyword>
<dbReference type="Proteomes" id="UP000247586">
    <property type="component" value="Chromosome"/>
</dbReference>
<evidence type="ECO:0008006" key="5">
    <source>
        <dbReference type="Google" id="ProtNLM"/>
    </source>
</evidence>
<evidence type="ECO:0000256" key="2">
    <source>
        <dbReference type="SAM" id="Phobius"/>
    </source>
</evidence>
<feature type="region of interest" description="Disordered" evidence="1">
    <location>
        <begin position="670"/>
        <end position="728"/>
    </location>
</feature>
<accession>A0A2U9IRM3</accession>
<dbReference type="RefSeq" id="WP_110368780.1">
    <property type="nucleotide sequence ID" value="NZ_CP029287.2"/>
</dbReference>
<keyword evidence="2" id="KW-0812">Transmembrane</keyword>
<dbReference type="InterPro" id="IPR051200">
    <property type="entry name" value="Host-pathogen_enzymatic-act"/>
</dbReference>
<dbReference type="STRING" id="1293036.GCA_001315825_03257"/>
<dbReference type="EMBL" id="CP029287">
    <property type="protein sequence ID" value="AWR98627.1"/>
    <property type="molecule type" value="Genomic_DNA"/>
</dbReference>
<dbReference type="GeneID" id="36834014"/>
<name>A0A2U9IRM3_9CREN</name>
<dbReference type="AlphaFoldDB" id="A0A2U9IRM3"/>
<protein>
    <recommendedName>
        <fullName evidence="5">YncE family protein</fullName>
    </recommendedName>
</protein>
<dbReference type="SUPFAM" id="SSF63825">
    <property type="entry name" value="YWTD domain"/>
    <property type="match status" value="2"/>
</dbReference>
<dbReference type="SUPFAM" id="SSF50969">
    <property type="entry name" value="YVTN repeat-like/Quinoprotein amine dehydrogenase"/>
    <property type="match status" value="1"/>
</dbReference>
<dbReference type="InterPro" id="IPR011044">
    <property type="entry name" value="Quino_amine_DH_bsu"/>
</dbReference>
<dbReference type="PANTHER" id="PTHR47197:SF3">
    <property type="entry name" value="DIHYDRO-HEME D1 DEHYDROGENASE"/>
    <property type="match status" value="1"/>
</dbReference>
<keyword evidence="2" id="KW-1133">Transmembrane helix</keyword>
<evidence type="ECO:0000313" key="4">
    <source>
        <dbReference type="Proteomes" id="UP000247586"/>
    </source>
</evidence>